<dbReference type="Proteomes" id="UP000032027">
    <property type="component" value="Chromosome"/>
</dbReference>
<accession>A0A0C5BXS3</accession>
<evidence type="ECO:0000313" key="1">
    <source>
        <dbReference type="EMBL" id="AJM93084.1"/>
    </source>
</evidence>
<dbReference type="KEGG" id="nid:NPIRD3C_1874"/>
<keyword evidence="2" id="KW-1185">Reference proteome</keyword>
<gene>
    <name evidence="1" type="ORF">NPIRD3C_1874</name>
</gene>
<reference evidence="2" key="1">
    <citation type="submission" date="2015-02" db="EMBL/GenBank/DDBJ databases">
        <title>Characterization of two novel Thaumarchaeota isolated from the Northern Adriatic Sea.</title>
        <authorList>
            <person name="Bayer B."/>
            <person name="Vojvoda J."/>
            <person name="Offre P."/>
            <person name="Srivastava A."/>
            <person name="Elisabeth N."/>
            <person name="Garcia J.A.L."/>
            <person name="Schleper C."/>
            <person name="Herndl G.J."/>
        </authorList>
    </citation>
    <scope>NUCLEOTIDE SEQUENCE [LARGE SCALE GENOMIC DNA]</scope>
    <source>
        <strain evidence="2">D3C</strain>
    </source>
</reference>
<proteinExistence type="predicted"/>
<dbReference type="PATRIC" id="fig|1582439.9.peg.1932"/>
<dbReference type="AlphaFoldDB" id="A0A0C5BXS3"/>
<organism evidence="1 2">
    <name type="scientific">Nitrosopumilus piranensis</name>
    <dbReference type="NCBI Taxonomy" id="1582439"/>
    <lineage>
        <taxon>Archaea</taxon>
        <taxon>Nitrososphaerota</taxon>
        <taxon>Nitrososphaeria</taxon>
        <taxon>Nitrosopumilales</taxon>
        <taxon>Nitrosopumilaceae</taxon>
        <taxon>Nitrosopumilus</taxon>
    </lineage>
</organism>
<dbReference type="EMBL" id="CP010868">
    <property type="protein sequence ID" value="AJM93084.1"/>
    <property type="molecule type" value="Genomic_DNA"/>
</dbReference>
<protein>
    <submittedName>
        <fullName evidence="1">Uncharacterized protein</fullName>
    </submittedName>
</protein>
<reference evidence="1 2" key="2">
    <citation type="journal article" date="2016" name="ISME J.">
        <title>Physiological and genomic characterization of two novel marine thaumarchaeal strains indicates niche differentiation.</title>
        <authorList>
            <person name="Bayer B."/>
            <person name="Vojvoda J."/>
            <person name="Offre P."/>
            <person name="Alves R.J."/>
            <person name="Elisabeth N.H."/>
            <person name="Garcia J.A."/>
            <person name="Volland J.M."/>
            <person name="Srivastava A."/>
            <person name="Schleper C."/>
            <person name="Herndl G.J."/>
        </authorList>
    </citation>
    <scope>NUCLEOTIDE SEQUENCE [LARGE SCALE GENOMIC DNA]</scope>
    <source>
        <strain evidence="1 2">D3C</strain>
    </source>
</reference>
<name>A0A0C5BXS3_9ARCH</name>
<reference evidence="1 2" key="3">
    <citation type="journal article" date="2019" name="Int. J. Syst. Evol. Microbiol.">
        <title>Nitrosopumilus adriaticus sp. nov. and Nitrosopumilus piranensis sp. nov., two ammonia-oxidizing archaea from the Adriatic Sea and members of the class Nitrososphaeria.</title>
        <authorList>
            <person name="Bayer B."/>
            <person name="Vojvoda J."/>
            <person name="Reinthaler T."/>
            <person name="Reyes C."/>
            <person name="Pinto M."/>
            <person name="Herndl G.J."/>
        </authorList>
    </citation>
    <scope>NUCLEOTIDE SEQUENCE [LARGE SCALE GENOMIC DNA]</scope>
    <source>
        <strain evidence="1 2">D3C</strain>
    </source>
</reference>
<dbReference type="HOGENOM" id="CLU_219924_0_0_2"/>
<sequence>MFKKILEKLRFGSCKTTTVADVNISKEFEKKKSEDTEK</sequence>
<evidence type="ECO:0000313" key="2">
    <source>
        <dbReference type="Proteomes" id="UP000032027"/>
    </source>
</evidence>